<feature type="compositionally biased region" description="Basic and acidic residues" evidence="7">
    <location>
        <begin position="315"/>
        <end position="333"/>
    </location>
</feature>
<keyword evidence="8" id="KW-1185">Reference proteome</keyword>
<evidence type="ECO:0000256" key="6">
    <source>
        <dbReference type="ARBA" id="ARBA00024695"/>
    </source>
</evidence>
<evidence type="ECO:0000256" key="2">
    <source>
        <dbReference type="ARBA" id="ARBA00007466"/>
    </source>
</evidence>
<feature type="compositionally biased region" description="Acidic residues" evidence="7">
    <location>
        <begin position="334"/>
        <end position="374"/>
    </location>
</feature>
<protein>
    <submittedName>
        <fullName evidence="9">Nucleolar protein 14 isoform X1</fullName>
    </submittedName>
</protein>
<evidence type="ECO:0000256" key="5">
    <source>
        <dbReference type="ARBA" id="ARBA00023242"/>
    </source>
</evidence>
<dbReference type="PANTHER" id="PTHR23183">
    <property type="entry name" value="NOP14"/>
    <property type="match status" value="1"/>
</dbReference>
<keyword evidence="3" id="KW-0690">Ribosome biogenesis</keyword>
<reference evidence="9" key="1">
    <citation type="submission" date="2025-08" db="UniProtKB">
        <authorList>
            <consortium name="RefSeq"/>
        </authorList>
    </citation>
    <scope>IDENTIFICATION</scope>
</reference>
<organism evidence="8 9">
    <name type="scientific">Octopus sinensis</name>
    <name type="common">East Asian common octopus</name>
    <dbReference type="NCBI Taxonomy" id="2607531"/>
    <lineage>
        <taxon>Eukaryota</taxon>
        <taxon>Metazoa</taxon>
        <taxon>Spiralia</taxon>
        <taxon>Lophotrochozoa</taxon>
        <taxon>Mollusca</taxon>
        <taxon>Cephalopoda</taxon>
        <taxon>Coleoidea</taxon>
        <taxon>Octopodiformes</taxon>
        <taxon>Octopoda</taxon>
        <taxon>Incirrata</taxon>
        <taxon>Octopodidae</taxon>
        <taxon>Octopus</taxon>
    </lineage>
</organism>
<evidence type="ECO:0000313" key="9">
    <source>
        <dbReference type="RefSeq" id="XP_036364776.1"/>
    </source>
</evidence>
<dbReference type="GO" id="GO:0032040">
    <property type="term" value="C:small-subunit processome"/>
    <property type="evidence" value="ECO:0007669"/>
    <property type="project" value="InterPro"/>
</dbReference>
<dbReference type="GO" id="GO:0030490">
    <property type="term" value="P:maturation of SSU-rRNA"/>
    <property type="evidence" value="ECO:0007669"/>
    <property type="project" value="TreeGrafter"/>
</dbReference>
<feature type="compositionally biased region" description="Basic residues" evidence="7">
    <location>
        <begin position="33"/>
        <end position="42"/>
    </location>
</feature>
<dbReference type="Pfam" id="PF04147">
    <property type="entry name" value="Nop14"/>
    <property type="match status" value="1"/>
</dbReference>
<comment type="similarity">
    <text evidence="2">Belongs to the NOP14 family.</text>
</comment>
<evidence type="ECO:0000256" key="3">
    <source>
        <dbReference type="ARBA" id="ARBA00022517"/>
    </source>
</evidence>
<dbReference type="InterPro" id="IPR007276">
    <property type="entry name" value="Nop14"/>
</dbReference>
<evidence type="ECO:0000313" key="8">
    <source>
        <dbReference type="Proteomes" id="UP000515154"/>
    </source>
</evidence>
<evidence type="ECO:0000256" key="4">
    <source>
        <dbReference type="ARBA" id="ARBA00022552"/>
    </source>
</evidence>
<dbReference type="Proteomes" id="UP000515154">
    <property type="component" value="Linkage group LG14"/>
</dbReference>
<comment type="function">
    <text evidence="6">Involved in nucleolar processing of pre-18S ribosomal RNA. Has a role in the nuclear export of 40S pre-ribosomal subunit to the cytoplasm.</text>
</comment>
<accession>A0A7E6FAJ1</accession>
<proteinExistence type="inferred from homology"/>
<evidence type="ECO:0000256" key="1">
    <source>
        <dbReference type="ARBA" id="ARBA00004604"/>
    </source>
</evidence>
<evidence type="ECO:0000256" key="7">
    <source>
        <dbReference type="SAM" id="MobiDB-lite"/>
    </source>
</evidence>
<dbReference type="PANTHER" id="PTHR23183:SF0">
    <property type="entry name" value="NUCLEOLAR PROTEIN 14"/>
    <property type="match status" value="1"/>
</dbReference>
<feature type="region of interest" description="Disordered" evidence="7">
    <location>
        <begin position="295"/>
        <end position="428"/>
    </location>
</feature>
<dbReference type="RefSeq" id="XP_036364776.1">
    <property type="nucleotide sequence ID" value="XM_036508883.1"/>
</dbReference>
<feature type="region of interest" description="Disordered" evidence="7">
    <location>
        <begin position="33"/>
        <end position="59"/>
    </location>
</feature>
<name>A0A7E6FAJ1_9MOLL</name>
<dbReference type="AlphaFoldDB" id="A0A7E6FAJ1"/>
<feature type="region of interest" description="Disordered" evidence="7">
    <location>
        <begin position="696"/>
        <end position="719"/>
    </location>
</feature>
<feature type="compositionally biased region" description="Basic and acidic residues" evidence="7">
    <location>
        <begin position="395"/>
        <end position="425"/>
    </location>
</feature>
<dbReference type="GO" id="GO:0030692">
    <property type="term" value="C:Noc4p-Nop14p complex"/>
    <property type="evidence" value="ECO:0007669"/>
    <property type="project" value="TreeGrafter"/>
</dbReference>
<feature type="compositionally biased region" description="Acidic residues" evidence="7">
    <location>
        <begin position="708"/>
        <end position="719"/>
    </location>
</feature>
<gene>
    <name evidence="9" type="primary">LOC115219276</name>
</gene>
<comment type="subcellular location">
    <subcellularLocation>
        <location evidence="1">Nucleus</location>
        <location evidence="1">Nucleolus</location>
    </subcellularLocation>
</comment>
<keyword evidence="4" id="KW-0698">rRNA processing</keyword>
<keyword evidence="5" id="KW-0539">Nucleus</keyword>
<sequence>MGKKKKLDKFQKKVKKSEVKKLNPFEIKVNKQKHHILGRKLPKHEAGIPGVSRSKANKKRKDTLLQEYLQRFKDNQVVDKRIGENDANLSYEEKMAKRFVAEKQKYLDKRNIFSLNDEEDLTHYGQSLSEIETFEDPINSDDEDYDGRITGKMIAEEHFGGGFLTQANGTDDESKRKPWKERMEELITQSRKEKMEQQQVREETIRMTEQVNSEWKTLRFLMSDSNSKGSFDEPKRKVDDYDMNVRSLVFEARAMASNKMKSEKELAQEEMERLEKLEKDRLLRMKAPWEIEKQKKRQFISADALGDEQFLQPILKDKSKKEGKKSVKFSDDIDFKDDEEEEEGDGEDNDEEEDDDDDESNDDDESDDEDDDEKDSIKQYSGEFHFNEDDDDDDKKDGDDNAKTDKSKGVAENSEKNEDCTTDKKDEDDEEAEAKKMLEISEKAKKELPFVFKVPKSYEALKTELDGHSANDQITIIERIVKCNHPSLGDGNKAKLEKLFTFVLTFYMDVCKHQEVNLWLVDRLVVKLFQLAQFSSQPAATAVLAAIKAQQSALGKTFPGLDTLLLLKLVPILYPASDFRHFVCTPAMIFMSQILSQCLISCERDVAAGLFITTILLQCVSMSKRYIPEVMNFLYAVLTLATVEPSNTKSVVFLPPFQISTCPQGLLRISEQAQSENVKPLKLSWLLIRDSNQTTKTTKNKSKKSEDNNDSDDKDDGKDEDDLINKLEDTTSLDCNEFRLSAIHVAVGLLQEFCTLYSSLPSFAAIFQPITTQLNKLPTDKYPPVIQEQISKLTQDISAAGETSHSALVLKIKKKTISLQLFQPKIEQVMEGHRKKSAGSAEENERKKLLYKVKQESKGAIREIKKDAQFLAKHQLDEQRMRDVERKRKVKALYSFMETQEADYKKMKRTKEKLSRAT</sequence>